<comment type="subcellular location">
    <subcellularLocation>
        <location evidence="1">Secreted</location>
    </subcellularLocation>
</comment>
<dbReference type="AlphaFoldDB" id="A0A8T0E7M1"/>
<sequence length="301" mass="34331">MFGENDVMWYDENVNLRYLYGLDKGKETFEFCMKAGLIANKYECCKCGKDMKLVERHDISEGFEWRCKSKVYLWVTQSKVDFNMKESKCSSKTVCDYRSYCREVCVVEMIESSMKVVEAGVTVEIDESKFGKRKLIGENVWKILISIATPPATFARNSEKREKNQLAKKKKIHNFQRPIYLNPEASHIHILKMESGISFRIFFGLLAIMVCCVIVSEAQMPPRYKRSIVEIDNPKETLQVLGNLAQRILEAEGISNEKRGLDLGLSRGFSGSQAAKHLMGLSAASFANGPGRKRRFADETQ</sequence>
<gene>
    <name evidence="4" type="ORF">HNY73_020720</name>
</gene>
<dbReference type="InterPro" id="IPR034439">
    <property type="entry name" value="DH2-like"/>
</dbReference>
<keyword evidence="3" id="KW-0472">Membrane</keyword>
<dbReference type="GO" id="GO:0007589">
    <property type="term" value="P:body fluid secretion"/>
    <property type="evidence" value="ECO:0007669"/>
    <property type="project" value="InterPro"/>
</dbReference>
<keyword evidence="3" id="KW-1133">Transmembrane helix</keyword>
<feature type="transmembrane region" description="Helical" evidence="3">
    <location>
        <begin position="197"/>
        <end position="216"/>
    </location>
</feature>
<reference evidence="4" key="1">
    <citation type="journal article" date="2020" name="bioRxiv">
        <title>Chromosome-level reference genome of the European wasp spider Argiope bruennichi: a resource for studies on range expansion and evolutionary adaptation.</title>
        <authorList>
            <person name="Sheffer M.M."/>
            <person name="Hoppe A."/>
            <person name="Krehenwinkel H."/>
            <person name="Uhl G."/>
            <person name="Kuss A.W."/>
            <person name="Jensen L."/>
            <person name="Jensen C."/>
            <person name="Gillespie R.G."/>
            <person name="Hoff K.J."/>
            <person name="Prost S."/>
        </authorList>
    </citation>
    <scope>NUCLEOTIDE SEQUENCE</scope>
</reference>
<evidence type="ECO:0000256" key="3">
    <source>
        <dbReference type="SAM" id="Phobius"/>
    </source>
</evidence>
<organism evidence="4 5">
    <name type="scientific">Argiope bruennichi</name>
    <name type="common">Wasp spider</name>
    <name type="synonym">Aranea bruennichi</name>
    <dbReference type="NCBI Taxonomy" id="94029"/>
    <lineage>
        <taxon>Eukaryota</taxon>
        <taxon>Metazoa</taxon>
        <taxon>Ecdysozoa</taxon>
        <taxon>Arthropoda</taxon>
        <taxon>Chelicerata</taxon>
        <taxon>Arachnida</taxon>
        <taxon>Araneae</taxon>
        <taxon>Araneomorphae</taxon>
        <taxon>Entelegynae</taxon>
        <taxon>Araneoidea</taxon>
        <taxon>Araneidae</taxon>
        <taxon>Argiope</taxon>
    </lineage>
</organism>
<accession>A0A8T0E7M1</accession>
<keyword evidence="5" id="KW-1185">Reference proteome</keyword>
<dbReference type="Proteomes" id="UP000807504">
    <property type="component" value="Unassembled WGS sequence"/>
</dbReference>
<evidence type="ECO:0000313" key="4">
    <source>
        <dbReference type="EMBL" id="KAF8767829.1"/>
    </source>
</evidence>
<comment type="caution">
    <text evidence="4">The sequence shown here is derived from an EMBL/GenBank/DDBJ whole genome shotgun (WGS) entry which is preliminary data.</text>
</comment>
<evidence type="ECO:0000256" key="2">
    <source>
        <dbReference type="ARBA" id="ARBA00022525"/>
    </source>
</evidence>
<keyword evidence="3" id="KW-0812">Transmembrane</keyword>
<reference evidence="4" key="2">
    <citation type="submission" date="2020-06" db="EMBL/GenBank/DDBJ databases">
        <authorList>
            <person name="Sheffer M."/>
        </authorList>
    </citation>
    <scope>NUCLEOTIDE SEQUENCE</scope>
</reference>
<dbReference type="PANTHER" id="PTHR41146:SF1">
    <property type="entry name" value="DIURETIC HORMONE CLASS 2"/>
    <property type="match status" value="1"/>
</dbReference>
<dbReference type="GO" id="GO:0008613">
    <property type="term" value="F:diuretic hormone activity"/>
    <property type="evidence" value="ECO:0007669"/>
    <property type="project" value="InterPro"/>
</dbReference>
<evidence type="ECO:0000256" key="1">
    <source>
        <dbReference type="ARBA" id="ARBA00004613"/>
    </source>
</evidence>
<dbReference type="PANTHER" id="PTHR41146">
    <property type="entry name" value="DIURETIC HORMONE CLASS 2"/>
    <property type="match status" value="1"/>
</dbReference>
<proteinExistence type="predicted"/>
<protein>
    <submittedName>
        <fullName evidence="4">Diuretic hormone class 2 like protein</fullName>
    </submittedName>
</protein>
<evidence type="ECO:0000313" key="5">
    <source>
        <dbReference type="Proteomes" id="UP000807504"/>
    </source>
</evidence>
<dbReference type="GO" id="GO:0001664">
    <property type="term" value="F:G protein-coupled receptor binding"/>
    <property type="evidence" value="ECO:0007669"/>
    <property type="project" value="TreeGrafter"/>
</dbReference>
<dbReference type="EMBL" id="JABXBU010002230">
    <property type="protein sequence ID" value="KAF8767829.1"/>
    <property type="molecule type" value="Genomic_DNA"/>
</dbReference>
<dbReference type="GO" id="GO:0005615">
    <property type="term" value="C:extracellular space"/>
    <property type="evidence" value="ECO:0007669"/>
    <property type="project" value="TreeGrafter"/>
</dbReference>
<name>A0A8T0E7M1_ARGBR</name>
<keyword evidence="2" id="KW-0964">Secreted</keyword>